<evidence type="ECO:0000256" key="16">
    <source>
        <dbReference type="ARBA" id="ARBA00023026"/>
    </source>
</evidence>
<evidence type="ECO:0000256" key="11">
    <source>
        <dbReference type="ARBA" id="ARBA00022801"/>
    </source>
</evidence>
<dbReference type="EMBL" id="JANPWB010000009">
    <property type="protein sequence ID" value="KAJ1159243.1"/>
    <property type="molecule type" value="Genomic_DNA"/>
</dbReference>
<feature type="signal peptide" evidence="20">
    <location>
        <begin position="1"/>
        <end position="26"/>
    </location>
</feature>
<dbReference type="GO" id="GO:0043657">
    <property type="term" value="C:host cell"/>
    <property type="evidence" value="ECO:0007669"/>
    <property type="project" value="UniProtKB-SubCell"/>
</dbReference>
<dbReference type="GO" id="GO:0006508">
    <property type="term" value="P:proteolysis"/>
    <property type="evidence" value="ECO:0007669"/>
    <property type="project" value="UniProtKB-KW"/>
</dbReference>
<dbReference type="GO" id="GO:0046872">
    <property type="term" value="F:metal ion binding"/>
    <property type="evidence" value="ECO:0007669"/>
    <property type="project" value="UniProtKB-KW"/>
</dbReference>
<name>A0AAV7S884_PLEWA</name>
<protein>
    <recommendedName>
        <fullName evidence="21">Peptidase C80 domain-containing protein</fullName>
    </recommendedName>
</protein>
<gene>
    <name evidence="22" type="ORF">NDU88_011911</name>
</gene>
<keyword evidence="11" id="KW-0378">Hydrolase</keyword>
<comment type="subcellular location">
    <subcellularLocation>
        <location evidence="2">Host cell</location>
    </subcellularLocation>
    <subcellularLocation>
        <location evidence="3">Host membrane</location>
    </subcellularLocation>
    <subcellularLocation>
        <location evidence="4">Secreted</location>
    </subcellularLocation>
</comment>
<sequence length="332" mass="37253">MALRCLAVQLLPLLLTLGGRILQVEASDNNYNEGVPKEFMHLQEAEQLISQAEWRPEDLRSGEEMLREWSSPEHSPVLSNKLQTAIRICEKDPVDTERSLPEIEGVNHEVILMLGSDETVKSSGEYLFQKESGTSRQRTLMQWNEKMHHFSLLRTRGANTVELMPQTKLLVVGHGSLRDGDVRLGGKTSRELADSLLSLSKEGAELDMSRKSKTLREVSLVSCVVGEGPEGGQFVEELLVNMREGGMEVGSISARTLTTHVLPDGTKRTLESDASELWSHQNPKHKNTFYLGDDNKIHESTDSSRKSHQWHEEQKELNPLVSEIPMPSNDPL</sequence>
<keyword evidence="20" id="KW-0732">Signal</keyword>
<accession>A0AAV7S884</accession>
<dbReference type="GO" id="GO:0008234">
    <property type="term" value="F:cysteine-type peptidase activity"/>
    <property type="evidence" value="ECO:0007669"/>
    <property type="project" value="UniProtKB-KW"/>
</dbReference>
<evidence type="ECO:0000256" key="12">
    <source>
        <dbReference type="ARBA" id="ARBA00022807"/>
    </source>
</evidence>
<dbReference type="InterPro" id="IPR038383">
    <property type="entry name" value="CPD_dom_sf"/>
</dbReference>
<organism evidence="22 23">
    <name type="scientific">Pleurodeles waltl</name>
    <name type="common">Iberian ribbed newt</name>
    <dbReference type="NCBI Taxonomy" id="8319"/>
    <lineage>
        <taxon>Eukaryota</taxon>
        <taxon>Metazoa</taxon>
        <taxon>Chordata</taxon>
        <taxon>Craniata</taxon>
        <taxon>Vertebrata</taxon>
        <taxon>Euteleostomi</taxon>
        <taxon>Amphibia</taxon>
        <taxon>Batrachia</taxon>
        <taxon>Caudata</taxon>
        <taxon>Salamandroidea</taxon>
        <taxon>Salamandridae</taxon>
        <taxon>Pleurodelinae</taxon>
        <taxon>Pleurodeles</taxon>
    </lineage>
</organism>
<evidence type="ECO:0000259" key="21">
    <source>
        <dbReference type="PROSITE" id="PS51771"/>
    </source>
</evidence>
<evidence type="ECO:0000256" key="7">
    <source>
        <dbReference type="ARBA" id="ARBA00022670"/>
    </source>
</evidence>
<keyword evidence="13" id="KW-0068">Autocatalytic cleavage</keyword>
<feature type="chain" id="PRO_5043507626" description="Peptidase C80 domain-containing protein" evidence="20">
    <location>
        <begin position="27"/>
        <end position="332"/>
    </location>
</feature>
<comment type="cofactor">
    <cofactor evidence="1">
        <name>Mg(2+)</name>
        <dbReference type="ChEBI" id="CHEBI:18420"/>
    </cofactor>
</comment>
<comment type="caution">
    <text evidence="22">The sequence shown here is derived from an EMBL/GenBank/DDBJ whole genome shotgun (WGS) entry which is preliminary data.</text>
</comment>
<dbReference type="InterPro" id="IPR020974">
    <property type="entry name" value="CPD_dom"/>
</dbReference>
<keyword evidence="6" id="KW-0800">Toxin</keyword>
<keyword evidence="18" id="KW-0472">Membrane</keyword>
<dbReference type="GO" id="GO:0005576">
    <property type="term" value="C:extracellular region"/>
    <property type="evidence" value="ECO:0007669"/>
    <property type="project" value="UniProtKB-SubCell"/>
</dbReference>
<dbReference type="Proteomes" id="UP001066276">
    <property type="component" value="Chromosome 5"/>
</dbReference>
<evidence type="ECO:0000256" key="1">
    <source>
        <dbReference type="ARBA" id="ARBA00001946"/>
    </source>
</evidence>
<keyword evidence="8" id="KW-0808">Transferase</keyword>
<feature type="domain" description="Peptidase C80" evidence="21">
    <location>
        <begin position="97"/>
        <end position="291"/>
    </location>
</feature>
<dbReference type="AlphaFoldDB" id="A0AAV7S884"/>
<keyword evidence="17" id="KW-0446">Lipid-binding</keyword>
<reference evidence="22" key="1">
    <citation type="journal article" date="2022" name="bioRxiv">
        <title>Sequencing and chromosome-scale assembly of the giantPleurodeles waltlgenome.</title>
        <authorList>
            <person name="Brown T."/>
            <person name="Elewa A."/>
            <person name="Iarovenko S."/>
            <person name="Subramanian E."/>
            <person name="Araus A.J."/>
            <person name="Petzold A."/>
            <person name="Susuki M."/>
            <person name="Suzuki K.-i.T."/>
            <person name="Hayashi T."/>
            <person name="Toyoda A."/>
            <person name="Oliveira C."/>
            <person name="Osipova E."/>
            <person name="Leigh N.D."/>
            <person name="Simon A."/>
            <person name="Yun M.H."/>
        </authorList>
    </citation>
    <scope>NUCLEOTIDE SEQUENCE</scope>
    <source>
        <strain evidence="22">20211129_DDA</strain>
        <tissue evidence="22">Liver</tissue>
    </source>
</reference>
<keyword evidence="16" id="KW-0843">Virulence</keyword>
<keyword evidence="9" id="KW-0479">Metal-binding</keyword>
<evidence type="ECO:0000256" key="19">
    <source>
        <dbReference type="SAM" id="MobiDB-lite"/>
    </source>
</evidence>
<evidence type="ECO:0000313" key="22">
    <source>
        <dbReference type="EMBL" id="KAJ1159243.1"/>
    </source>
</evidence>
<evidence type="ECO:0000256" key="2">
    <source>
        <dbReference type="ARBA" id="ARBA00004340"/>
    </source>
</evidence>
<feature type="compositionally biased region" description="Basic and acidic residues" evidence="19">
    <location>
        <begin position="293"/>
        <end position="316"/>
    </location>
</feature>
<evidence type="ECO:0000256" key="3">
    <source>
        <dbReference type="ARBA" id="ARBA00004551"/>
    </source>
</evidence>
<proteinExistence type="predicted"/>
<dbReference type="GO" id="GO:0016740">
    <property type="term" value="F:transferase activity"/>
    <property type="evidence" value="ECO:0007669"/>
    <property type="project" value="UniProtKB-KW"/>
</dbReference>
<keyword evidence="12" id="KW-0788">Thiol protease</keyword>
<evidence type="ECO:0000256" key="18">
    <source>
        <dbReference type="ARBA" id="ARBA00023136"/>
    </source>
</evidence>
<dbReference type="Pfam" id="PF11713">
    <property type="entry name" value="Peptidase_C80"/>
    <property type="match status" value="1"/>
</dbReference>
<evidence type="ECO:0000256" key="13">
    <source>
        <dbReference type="ARBA" id="ARBA00022813"/>
    </source>
</evidence>
<keyword evidence="14" id="KW-0460">Magnesium</keyword>
<keyword evidence="5" id="KW-0964">Secreted</keyword>
<evidence type="ECO:0000256" key="5">
    <source>
        <dbReference type="ARBA" id="ARBA00022525"/>
    </source>
</evidence>
<keyword evidence="23" id="KW-1185">Reference proteome</keyword>
<evidence type="ECO:0000256" key="4">
    <source>
        <dbReference type="ARBA" id="ARBA00004613"/>
    </source>
</evidence>
<dbReference type="CDD" id="cd20500">
    <property type="entry name" value="Peptidase_C80"/>
    <property type="match status" value="1"/>
</dbReference>
<evidence type="ECO:0000256" key="9">
    <source>
        <dbReference type="ARBA" id="ARBA00022723"/>
    </source>
</evidence>
<keyword evidence="7" id="KW-0645">Protease</keyword>
<dbReference type="GO" id="GO:0008289">
    <property type="term" value="F:lipid binding"/>
    <property type="evidence" value="ECO:0007669"/>
    <property type="project" value="UniProtKB-KW"/>
</dbReference>
<keyword evidence="10" id="KW-0677">Repeat</keyword>
<dbReference type="Gene3D" id="3.40.50.11050">
    <property type="match status" value="1"/>
</dbReference>
<evidence type="ECO:0000256" key="14">
    <source>
        <dbReference type="ARBA" id="ARBA00022842"/>
    </source>
</evidence>
<dbReference type="GO" id="GO:0090729">
    <property type="term" value="F:toxin activity"/>
    <property type="evidence" value="ECO:0007669"/>
    <property type="project" value="UniProtKB-KW"/>
</dbReference>
<evidence type="ECO:0000256" key="15">
    <source>
        <dbReference type="ARBA" id="ARBA00022870"/>
    </source>
</evidence>
<evidence type="ECO:0000256" key="10">
    <source>
        <dbReference type="ARBA" id="ARBA00022737"/>
    </source>
</evidence>
<evidence type="ECO:0000256" key="8">
    <source>
        <dbReference type="ARBA" id="ARBA00022679"/>
    </source>
</evidence>
<evidence type="ECO:0000313" key="23">
    <source>
        <dbReference type="Proteomes" id="UP001066276"/>
    </source>
</evidence>
<evidence type="ECO:0000256" key="17">
    <source>
        <dbReference type="ARBA" id="ARBA00023121"/>
    </source>
</evidence>
<keyword evidence="15" id="KW-1043">Host membrane</keyword>
<feature type="region of interest" description="Disordered" evidence="19">
    <location>
        <begin position="273"/>
        <end position="332"/>
    </location>
</feature>
<evidence type="ECO:0000256" key="6">
    <source>
        <dbReference type="ARBA" id="ARBA00022656"/>
    </source>
</evidence>
<evidence type="ECO:0000256" key="20">
    <source>
        <dbReference type="SAM" id="SignalP"/>
    </source>
</evidence>
<dbReference type="PROSITE" id="PS51771">
    <property type="entry name" value="CGT_MARTX_CPD"/>
    <property type="match status" value="1"/>
</dbReference>